<dbReference type="PANTHER" id="PTHR21528">
    <property type="entry name" value="DEHYDRODOLICHYL DIPHOSPHATE SYNTHASE COMPLEX SUBUNIT NUS1"/>
    <property type="match status" value="1"/>
</dbReference>
<dbReference type="Proteomes" id="UP001150569">
    <property type="component" value="Unassembled WGS sequence"/>
</dbReference>
<accession>A0A9W8ADI7</accession>
<keyword evidence="14" id="KW-1185">Reference proteome</keyword>
<dbReference type="AlphaFoldDB" id="A0A9W8ADI7"/>
<dbReference type="GO" id="GO:1904423">
    <property type="term" value="C:dehydrodolichyl diphosphate synthase complex"/>
    <property type="evidence" value="ECO:0007669"/>
    <property type="project" value="InterPro"/>
</dbReference>
<keyword evidence="10" id="KW-1133">Transmembrane helix</keyword>
<dbReference type="SUPFAM" id="SSF64005">
    <property type="entry name" value="Undecaprenyl diphosphate synthase"/>
    <property type="match status" value="1"/>
</dbReference>
<comment type="caution">
    <text evidence="13">The sequence shown here is derived from an EMBL/GenBank/DDBJ whole genome shotgun (WGS) entry which is preliminary data.</text>
</comment>
<dbReference type="InterPro" id="IPR036424">
    <property type="entry name" value="UPP_synth-like_sf"/>
</dbReference>
<evidence type="ECO:0000256" key="4">
    <source>
        <dbReference type="ARBA" id="ARBA00005432"/>
    </source>
</evidence>
<dbReference type="Gene3D" id="3.40.1180.10">
    <property type="entry name" value="Decaprenyl diphosphate synthase-like"/>
    <property type="match status" value="1"/>
</dbReference>
<evidence type="ECO:0000256" key="6">
    <source>
        <dbReference type="ARBA" id="ARBA00022679"/>
    </source>
</evidence>
<evidence type="ECO:0000256" key="9">
    <source>
        <dbReference type="ARBA" id="ARBA00022842"/>
    </source>
</evidence>
<keyword evidence="7" id="KW-0812">Transmembrane</keyword>
<dbReference type="OrthoDB" id="19639at2759"/>
<comment type="similarity">
    <text evidence="4">Belongs to the UPP synthase family.</text>
</comment>
<evidence type="ECO:0000256" key="8">
    <source>
        <dbReference type="ARBA" id="ARBA00022824"/>
    </source>
</evidence>
<sequence>MAYKLAGGLVYAVLLLLLQAIYIAVRSVRKHVLRFRDTLENECFRRPKRSLHVTEKLPIPMLLPHLEGSPFLHHDLLQSRAGDIGRMQFATLRNEFSKLPKRPEHFSVALPTGSSTSRLQLKTPLSVPFSLKQRVQDRINILLCRHYTLTTDYQRPDHNNTRTAQETTVAAITRLAFWSLAADIPCLSVYQPQWHLLTSSSEDYPCSPIAVKDDETVSHNRHRKIIPLPVNLLLQALDLVRYSAQMPPVTADGLKKDTLDKSSEALETKALPMLQILTRGRASPPRIVVVYRNRRFIVGQDDNGKSAVTNASGADTIELRARLTTAATEASELTPPQTLEIHLLDAQEGLPKLAQLAETLSTAVQRGELTLGAIDVKRVDAHMRLATPVEPKLVLLTGGPFSVNLYPAWAMRHAEIQHAGEYESVRLDAVRRALYRFAKCQQRFGK</sequence>
<dbReference type="GO" id="GO:0005789">
    <property type="term" value="C:endoplasmic reticulum membrane"/>
    <property type="evidence" value="ECO:0007669"/>
    <property type="project" value="UniProtKB-SubCell"/>
</dbReference>
<organism evidence="13 14">
    <name type="scientific">Tieghemiomyces parasiticus</name>
    <dbReference type="NCBI Taxonomy" id="78921"/>
    <lineage>
        <taxon>Eukaryota</taxon>
        <taxon>Fungi</taxon>
        <taxon>Fungi incertae sedis</taxon>
        <taxon>Zoopagomycota</taxon>
        <taxon>Kickxellomycotina</taxon>
        <taxon>Dimargaritomycetes</taxon>
        <taxon>Dimargaritales</taxon>
        <taxon>Dimargaritaceae</taxon>
        <taxon>Tieghemiomyces</taxon>
    </lineage>
</organism>
<evidence type="ECO:0000256" key="11">
    <source>
        <dbReference type="ARBA" id="ARBA00023136"/>
    </source>
</evidence>
<evidence type="ECO:0000256" key="2">
    <source>
        <dbReference type="ARBA" id="ARBA00004586"/>
    </source>
</evidence>
<keyword evidence="6" id="KW-0808">Transferase</keyword>
<evidence type="ECO:0000256" key="1">
    <source>
        <dbReference type="ARBA" id="ARBA00001946"/>
    </source>
</evidence>
<evidence type="ECO:0000256" key="7">
    <source>
        <dbReference type="ARBA" id="ARBA00022692"/>
    </source>
</evidence>
<evidence type="ECO:0000256" key="12">
    <source>
        <dbReference type="ARBA" id="ARBA00047353"/>
    </source>
</evidence>
<dbReference type="GO" id="GO:0045547">
    <property type="term" value="F:ditrans,polycis-polyprenyl diphosphate synthase [(2E,6E)-farnesyl diphosphate specific] activity"/>
    <property type="evidence" value="ECO:0007669"/>
    <property type="project" value="UniProtKB-EC"/>
</dbReference>
<protein>
    <recommendedName>
        <fullName evidence="5">ditrans,polycis-polyprenyl diphosphate synthase [(2E,6E)-farnesyldiphosphate specific]</fullName>
        <ecNumber evidence="5">2.5.1.87</ecNumber>
    </recommendedName>
</protein>
<keyword evidence="11" id="KW-0472">Membrane</keyword>
<evidence type="ECO:0000256" key="5">
    <source>
        <dbReference type="ARBA" id="ARBA00012596"/>
    </source>
</evidence>
<evidence type="ECO:0000256" key="10">
    <source>
        <dbReference type="ARBA" id="ARBA00022989"/>
    </source>
</evidence>
<dbReference type="EC" id="2.5.1.87" evidence="5"/>
<gene>
    <name evidence="13" type="ORF">IWQ60_002010</name>
</gene>
<evidence type="ECO:0000256" key="3">
    <source>
        <dbReference type="ARBA" id="ARBA00004922"/>
    </source>
</evidence>
<comment type="subcellular location">
    <subcellularLocation>
        <location evidence="2">Endoplasmic reticulum membrane</location>
    </subcellularLocation>
</comment>
<comment type="cofactor">
    <cofactor evidence="1">
        <name>Mg(2+)</name>
        <dbReference type="ChEBI" id="CHEBI:18420"/>
    </cofactor>
</comment>
<dbReference type="PANTHER" id="PTHR21528:SF0">
    <property type="entry name" value="DEHYDRODOLICHYL DIPHOSPHATE SYNTHASE COMPLEX SUBUNIT NUS1"/>
    <property type="match status" value="1"/>
</dbReference>
<reference evidence="13" key="1">
    <citation type="submission" date="2022-07" db="EMBL/GenBank/DDBJ databases">
        <title>Phylogenomic reconstructions and comparative analyses of Kickxellomycotina fungi.</title>
        <authorList>
            <person name="Reynolds N.K."/>
            <person name="Stajich J.E."/>
            <person name="Barry K."/>
            <person name="Grigoriev I.V."/>
            <person name="Crous P."/>
            <person name="Smith M.E."/>
        </authorList>
    </citation>
    <scope>NUCLEOTIDE SEQUENCE</scope>
    <source>
        <strain evidence="13">RSA 861</strain>
    </source>
</reference>
<dbReference type="InterPro" id="IPR038887">
    <property type="entry name" value="Nus1/NgBR"/>
</dbReference>
<evidence type="ECO:0000313" key="13">
    <source>
        <dbReference type="EMBL" id="KAJ1928492.1"/>
    </source>
</evidence>
<comment type="pathway">
    <text evidence="3">Protein modification; protein glycosylation.</text>
</comment>
<dbReference type="EMBL" id="JANBPT010000071">
    <property type="protein sequence ID" value="KAJ1928492.1"/>
    <property type="molecule type" value="Genomic_DNA"/>
</dbReference>
<comment type="catalytic activity">
    <reaction evidence="12">
        <text>n isopentenyl diphosphate + (2E,6E)-farnesyl diphosphate = a di-trans,poly-cis-polyprenyl diphosphate + n diphosphate</text>
        <dbReference type="Rhea" id="RHEA:53008"/>
        <dbReference type="Rhea" id="RHEA-COMP:19494"/>
        <dbReference type="ChEBI" id="CHEBI:33019"/>
        <dbReference type="ChEBI" id="CHEBI:128769"/>
        <dbReference type="ChEBI" id="CHEBI:136960"/>
        <dbReference type="ChEBI" id="CHEBI:175763"/>
        <dbReference type="EC" id="2.5.1.87"/>
    </reaction>
</comment>
<keyword evidence="8" id="KW-0256">Endoplasmic reticulum</keyword>
<keyword evidence="9" id="KW-0460">Magnesium</keyword>
<name>A0A9W8ADI7_9FUNG</name>
<proteinExistence type="inferred from homology"/>
<evidence type="ECO:0000313" key="14">
    <source>
        <dbReference type="Proteomes" id="UP001150569"/>
    </source>
</evidence>